<evidence type="ECO:0000313" key="2">
    <source>
        <dbReference type="EMBL" id="ALV42116.1"/>
    </source>
</evidence>
<evidence type="ECO:0008006" key="4">
    <source>
        <dbReference type="Google" id="ProtNLM"/>
    </source>
</evidence>
<dbReference type="PANTHER" id="PTHR11803:SF58">
    <property type="entry name" value="PROTEIN HMF1-RELATED"/>
    <property type="match status" value="1"/>
</dbReference>
<evidence type="ECO:0000256" key="1">
    <source>
        <dbReference type="ARBA" id="ARBA00010552"/>
    </source>
</evidence>
<gene>
    <name evidence="2" type="ORF">AU252_13925</name>
</gene>
<dbReference type="InterPro" id="IPR035959">
    <property type="entry name" value="RutC-like_sf"/>
</dbReference>
<protein>
    <recommendedName>
        <fullName evidence="4">Reactive intermediate/imine deaminase</fullName>
    </recommendedName>
</protein>
<evidence type="ECO:0000313" key="3">
    <source>
        <dbReference type="Proteomes" id="UP000065151"/>
    </source>
</evidence>
<dbReference type="STRING" id="121292.AU252_13925"/>
<dbReference type="GO" id="GO:0019239">
    <property type="term" value="F:deaminase activity"/>
    <property type="evidence" value="ECO:0007669"/>
    <property type="project" value="TreeGrafter"/>
</dbReference>
<dbReference type="Gene3D" id="3.30.1330.40">
    <property type="entry name" value="RutC-like"/>
    <property type="match status" value="1"/>
</dbReference>
<proteinExistence type="inferred from homology"/>
<comment type="similarity">
    <text evidence="1">Belongs to the RutC family.</text>
</comment>
<dbReference type="Pfam" id="PF01042">
    <property type="entry name" value="Ribonuc_L-PSP"/>
    <property type="match status" value="1"/>
</dbReference>
<dbReference type="SUPFAM" id="SSF55298">
    <property type="entry name" value="YjgF-like"/>
    <property type="match status" value="1"/>
</dbReference>
<dbReference type="CDD" id="cd00448">
    <property type="entry name" value="YjgF_YER057c_UK114_family"/>
    <property type="match status" value="1"/>
</dbReference>
<dbReference type="AlphaFoldDB" id="A0A0U3QP55"/>
<dbReference type="InterPro" id="IPR006175">
    <property type="entry name" value="YjgF/YER057c/UK114"/>
</dbReference>
<reference evidence="2 3" key="1">
    <citation type="submission" date="2015-12" db="EMBL/GenBank/DDBJ databases">
        <authorList>
            <person name="Shamseldin A."/>
            <person name="Moawad H."/>
            <person name="Abd El-Rahim W.M."/>
            <person name="Sadowsky M.J."/>
        </authorList>
    </citation>
    <scope>NUCLEOTIDE SEQUENCE [LARGE SCALE GENOMIC DNA]</scope>
    <source>
        <strain evidence="2 3">Ar51</strain>
    </source>
</reference>
<dbReference type="EMBL" id="CP013747">
    <property type="protein sequence ID" value="ALV42116.1"/>
    <property type="molecule type" value="Genomic_DNA"/>
</dbReference>
<dbReference type="PANTHER" id="PTHR11803">
    <property type="entry name" value="2-IMINOBUTANOATE/2-IMINOPROPANOATE DEAMINASE RIDA"/>
    <property type="match status" value="1"/>
</dbReference>
<name>A0A0U3QP55_9MICC</name>
<accession>A0A0U3QP55</accession>
<dbReference type="KEGG" id="psul:AU252_13925"/>
<dbReference type="Proteomes" id="UP000065151">
    <property type="component" value="Chromosome"/>
</dbReference>
<sequence>MSMPRSSTVHTPHAPALPWLSQAVAAGDLVLTSGQVGADPDTGHVPENFTDEVRQALRNIEEVLRAADCTLSDVMRTFCILTDTAYLAAFNDEYIKWFPDAKPARTSIIAGLVGSFRFEIEATAIRSNP</sequence>
<dbReference type="GO" id="GO:0005829">
    <property type="term" value="C:cytosol"/>
    <property type="evidence" value="ECO:0007669"/>
    <property type="project" value="TreeGrafter"/>
</dbReference>
<organism evidence="2">
    <name type="scientific">Pseudarthrobacter sulfonivorans</name>
    <dbReference type="NCBI Taxonomy" id="121292"/>
    <lineage>
        <taxon>Bacteria</taxon>
        <taxon>Bacillati</taxon>
        <taxon>Actinomycetota</taxon>
        <taxon>Actinomycetes</taxon>
        <taxon>Micrococcales</taxon>
        <taxon>Micrococcaceae</taxon>
        <taxon>Pseudarthrobacter</taxon>
    </lineage>
</organism>